<evidence type="ECO:0000256" key="2">
    <source>
        <dbReference type="ARBA" id="ARBA00022679"/>
    </source>
</evidence>
<gene>
    <name evidence="9" type="ORF">DFR64_0815</name>
</gene>
<comment type="caution">
    <text evidence="9">The sequence shown here is derived from an EMBL/GenBank/DDBJ whole genome shotgun (WGS) entry which is preliminary data.</text>
</comment>
<dbReference type="AlphaFoldDB" id="A0A3E0AGZ7"/>
<keyword evidence="10" id="KW-1185">Reference proteome</keyword>
<dbReference type="RefSeq" id="WP_116224096.1">
    <property type="nucleotide sequence ID" value="NZ_AP018437.1"/>
</dbReference>
<sequence length="376" mass="42248">MLDNKDRISRRTFLERGLVGLGGLAVMPVFKGSKSKLAEFPDSEYLGRNTVYIPSSLPIRSKPNADADVVRTLSEDECVVWLREVVGDHPLGRPNRKWVETPEGYIYSPSLQRVKNLPNEPVTTLPTYGEDTGMWVEVTVPYVNLTLENPPAKSPWLNAVSSTLWRLYYSQVIWVDQIAMGEDGNILYRVNERYGSYGDIFWADARAFRIITEEELAPINPDATDKRIVVDLNAQSLTCYEGNTEVYFCQISSGRTLDDLGNPVETWATPEGNYWVWRKVISLHMSGGTAGATAQGFDTMAIPWTSLFVGEGMAIHGAFWHNDFGTPKSHGCVNTTPEDAKWIFRWNTPQVPYGTGDISDTLNYTGTKIEVVKRLY</sequence>
<dbReference type="PANTHER" id="PTHR30582">
    <property type="entry name" value="L,D-TRANSPEPTIDASE"/>
    <property type="match status" value="1"/>
</dbReference>
<evidence type="ECO:0000256" key="1">
    <source>
        <dbReference type="ARBA" id="ARBA00004752"/>
    </source>
</evidence>
<dbReference type="GO" id="GO:0008360">
    <property type="term" value="P:regulation of cell shape"/>
    <property type="evidence" value="ECO:0007669"/>
    <property type="project" value="UniProtKB-UniRule"/>
</dbReference>
<keyword evidence="4 6" id="KW-0573">Peptidoglycan synthesis</keyword>
<reference evidence="9 10" key="1">
    <citation type="submission" date="2018-08" db="EMBL/GenBank/DDBJ databases">
        <title>Genomic Encyclopedia of Type Strains, Phase IV (KMG-IV): sequencing the most valuable type-strain genomes for metagenomic binning, comparative biology and taxonomic classification.</title>
        <authorList>
            <person name="Goeker M."/>
        </authorList>
    </citation>
    <scope>NUCLEOTIDE SEQUENCE [LARGE SCALE GENOMIC DNA]</scope>
    <source>
        <strain evidence="9 10">DSM 23923</strain>
    </source>
</reference>
<feature type="active site" description="Proton donor/acceptor" evidence="6">
    <location>
        <position position="316"/>
    </location>
</feature>
<dbReference type="GO" id="GO:0016740">
    <property type="term" value="F:transferase activity"/>
    <property type="evidence" value="ECO:0007669"/>
    <property type="project" value="UniProtKB-KW"/>
</dbReference>
<dbReference type="SUPFAM" id="SSF141523">
    <property type="entry name" value="L,D-transpeptidase catalytic domain-like"/>
    <property type="match status" value="1"/>
</dbReference>
<evidence type="ECO:0000256" key="5">
    <source>
        <dbReference type="ARBA" id="ARBA00023316"/>
    </source>
</evidence>
<keyword evidence="3 6" id="KW-0133">Cell shape</keyword>
<dbReference type="PANTHER" id="PTHR30582:SF2">
    <property type="entry name" value="L,D-TRANSPEPTIDASE YCIB-RELATED"/>
    <property type="match status" value="1"/>
</dbReference>
<evidence type="ECO:0000259" key="8">
    <source>
        <dbReference type="PROSITE" id="PS52029"/>
    </source>
</evidence>
<accession>A0A3E0AGZ7</accession>
<evidence type="ECO:0000256" key="3">
    <source>
        <dbReference type="ARBA" id="ARBA00022960"/>
    </source>
</evidence>
<organism evidence="9 10">
    <name type="scientific">Pelolinea submarina</name>
    <dbReference type="NCBI Taxonomy" id="913107"/>
    <lineage>
        <taxon>Bacteria</taxon>
        <taxon>Bacillati</taxon>
        <taxon>Chloroflexota</taxon>
        <taxon>Anaerolineae</taxon>
        <taxon>Anaerolineales</taxon>
        <taxon>Anaerolineaceae</taxon>
        <taxon>Pelolinea</taxon>
    </lineage>
</organism>
<dbReference type="CDD" id="cd16913">
    <property type="entry name" value="YkuD_like"/>
    <property type="match status" value="1"/>
</dbReference>
<dbReference type="EMBL" id="QUMS01000001">
    <property type="protein sequence ID" value="REG10946.1"/>
    <property type="molecule type" value="Genomic_DNA"/>
</dbReference>
<dbReference type="GO" id="GO:0005576">
    <property type="term" value="C:extracellular region"/>
    <property type="evidence" value="ECO:0007669"/>
    <property type="project" value="TreeGrafter"/>
</dbReference>
<dbReference type="PROSITE" id="PS52029">
    <property type="entry name" value="LD_TPASE"/>
    <property type="match status" value="1"/>
</dbReference>
<feature type="transmembrane region" description="Helical" evidence="7">
    <location>
        <begin position="12"/>
        <end position="30"/>
    </location>
</feature>
<dbReference type="GO" id="GO:0071555">
    <property type="term" value="P:cell wall organization"/>
    <property type="evidence" value="ECO:0007669"/>
    <property type="project" value="UniProtKB-UniRule"/>
</dbReference>
<keyword evidence="7" id="KW-0812">Transmembrane</keyword>
<evidence type="ECO:0000313" key="9">
    <source>
        <dbReference type="EMBL" id="REG10946.1"/>
    </source>
</evidence>
<dbReference type="Pfam" id="PF03734">
    <property type="entry name" value="YkuD"/>
    <property type="match status" value="1"/>
</dbReference>
<dbReference type="OrthoDB" id="160089at2"/>
<comment type="pathway">
    <text evidence="1 6">Cell wall biogenesis; peptidoglycan biosynthesis.</text>
</comment>
<dbReference type="UniPathway" id="UPA00219"/>
<keyword evidence="2" id="KW-0808">Transferase</keyword>
<feature type="domain" description="L,D-TPase catalytic" evidence="8">
    <location>
        <begin position="226"/>
        <end position="372"/>
    </location>
</feature>
<evidence type="ECO:0000256" key="6">
    <source>
        <dbReference type="PROSITE-ProRule" id="PRU01373"/>
    </source>
</evidence>
<evidence type="ECO:0000256" key="7">
    <source>
        <dbReference type="SAM" id="Phobius"/>
    </source>
</evidence>
<dbReference type="InterPro" id="IPR038063">
    <property type="entry name" value="Transpep_catalytic_dom"/>
</dbReference>
<keyword evidence="5 6" id="KW-0961">Cell wall biogenesis/degradation</keyword>
<evidence type="ECO:0000313" key="10">
    <source>
        <dbReference type="Proteomes" id="UP000256388"/>
    </source>
</evidence>
<dbReference type="InterPro" id="IPR005490">
    <property type="entry name" value="LD_TPept_cat_dom"/>
</dbReference>
<dbReference type="GO" id="GO:0018104">
    <property type="term" value="P:peptidoglycan-protein cross-linking"/>
    <property type="evidence" value="ECO:0007669"/>
    <property type="project" value="TreeGrafter"/>
</dbReference>
<dbReference type="Proteomes" id="UP000256388">
    <property type="component" value="Unassembled WGS sequence"/>
</dbReference>
<name>A0A3E0AGZ7_9CHLR</name>
<proteinExistence type="predicted"/>
<keyword evidence="7" id="KW-1133">Transmembrane helix</keyword>
<keyword evidence="7" id="KW-0472">Membrane</keyword>
<evidence type="ECO:0000256" key="4">
    <source>
        <dbReference type="ARBA" id="ARBA00022984"/>
    </source>
</evidence>
<feature type="active site" description="Nucleophile" evidence="6">
    <location>
        <position position="332"/>
    </location>
</feature>
<dbReference type="Gene3D" id="2.40.440.10">
    <property type="entry name" value="L,D-transpeptidase catalytic domain-like"/>
    <property type="match status" value="1"/>
</dbReference>
<dbReference type="GO" id="GO:0071972">
    <property type="term" value="F:peptidoglycan L,D-transpeptidase activity"/>
    <property type="evidence" value="ECO:0007669"/>
    <property type="project" value="TreeGrafter"/>
</dbReference>
<dbReference type="InterPro" id="IPR050979">
    <property type="entry name" value="LD-transpeptidase"/>
</dbReference>
<protein>
    <submittedName>
        <fullName evidence="9">L,D-transpeptidase-like protein</fullName>
    </submittedName>
</protein>